<evidence type="ECO:0000313" key="3">
    <source>
        <dbReference type="Proteomes" id="UP001420932"/>
    </source>
</evidence>
<dbReference type="Proteomes" id="UP001420932">
    <property type="component" value="Unassembled WGS sequence"/>
</dbReference>
<comment type="caution">
    <text evidence="2">The sequence shown here is derived from an EMBL/GenBank/DDBJ whole genome shotgun (WGS) entry which is preliminary data.</text>
</comment>
<dbReference type="EMBL" id="JBBNAF010000003">
    <property type="protein sequence ID" value="KAK9161044.1"/>
    <property type="molecule type" value="Genomic_DNA"/>
</dbReference>
<keyword evidence="3" id="KW-1185">Reference proteome</keyword>
<evidence type="ECO:0000313" key="2">
    <source>
        <dbReference type="EMBL" id="KAK9161044.1"/>
    </source>
</evidence>
<reference evidence="2 3" key="1">
    <citation type="submission" date="2024-01" db="EMBL/GenBank/DDBJ databases">
        <title>Genome assemblies of Stephania.</title>
        <authorList>
            <person name="Yang L."/>
        </authorList>
    </citation>
    <scope>NUCLEOTIDE SEQUENCE [LARGE SCALE GENOMIC DNA]</scope>
    <source>
        <strain evidence="2">YNDBR</strain>
        <tissue evidence="2">Leaf</tissue>
    </source>
</reference>
<accession>A0AAP0L051</accession>
<feature type="region of interest" description="Disordered" evidence="1">
    <location>
        <begin position="13"/>
        <end position="168"/>
    </location>
</feature>
<feature type="compositionally biased region" description="Gly residues" evidence="1">
    <location>
        <begin position="84"/>
        <end position="97"/>
    </location>
</feature>
<feature type="compositionally biased region" description="Basic and acidic residues" evidence="1">
    <location>
        <begin position="33"/>
        <end position="43"/>
    </location>
</feature>
<protein>
    <submittedName>
        <fullName evidence="2">Uncharacterized protein</fullName>
    </submittedName>
</protein>
<feature type="compositionally biased region" description="Basic residues" evidence="1">
    <location>
        <begin position="66"/>
        <end position="83"/>
    </location>
</feature>
<name>A0AAP0L051_9MAGN</name>
<feature type="compositionally biased region" description="Basic and acidic residues" evidence="1">
    <location>
        <begin position="106"/>
        <end position="134"/>
    </location>
</feature>
<gene>
    <name evidence="2" type="ORF">Syun_007385</name>
</gene>
<dbReference type="AlphaFoldDB" id="A0AAP0L051"/>
<proteinExistence type="predicted"/>
<organism evidence="2 3">
    <name type="scientific">Stephania yunnanensis</name>
    <dbReference type="NCBI Taxonomy" id="152371"/>
    <lineage>
        <taxon>Eukaryota</taxon>
        <taxon>Viridiplantae</taxon>
        <taxon>Streptophyta</taxon>
        <taxon>Embryophyta</taxon>
        <taxon>Tracheophyta</taxon>
        <taxon>Spermatophyta</taxon>
        <taxon>Magnoliopsida</taxon>
        <taxon>Ranunculales</taxon>
        <taxon>Menispermaceae</taxon>
        <taxon>Menispermoideae</taxon>
        <taxon>Cissampelideae</taxon>
        <taxon>Stephania</taxon>
    </lineage>
</organism>
<evidence type="ECO:0000256" key="1">
    <source>
        <dbReference type="SAM" id="MobiDB-lite"/>
    </source>
</evidence>
<sequence length="168" mass="19066">MRIRVYLFFCRPESSGADQGAAAPTRDLRRRPATREMQREEARCAPTSDQGDAEGGGAMRADQRPGRCRGRRRDAGRPRRGGAMRRGGGTMREGGGAMRMTSRVGEMQREEVRCGTMTREMRDDRGMNERETRGLGKGRKREGDDQPTTTTKWRRDDDDEVEVVSRER</sequence>